<organism evidence="1 2">
    <name type="scientific">Schistosoma margrebowiei</name>
    <dbReference type="NCBI Taxonomy" id="48269"/>
    <lineage>
        <taxon>Eukaryota</taxon>
        <taxon>Metazoa</taxon>
        <taxon>Spiralia</taxon>
        <taxon>Lophotrochozoa</taxon>
        <taxon>Platyhelminthes</taxon>
        <taxon>Trematoda</taxon>
        <taxon>Digenea</taxon>
        <taxon>Strigeidida</taxon>
        <taxon>Schistosomatoidea</taxon>
        <taxon>Schistosomatidae</taxon>
        <taxon>Schistosoma</taxon>
    </lineage>
</organism>
<evidence type="ECO:0000313" key="2">
    <source>
        <dbReference type="Proteomes" id="UP000277204"/>
    </source>
</evidence>
<evidence type="ECO:0000313" key="1">
    <source>
        <dbReference type="EMBL" id="VDO77989.1"/>
    </source>
</evidence>
<dbReference type="Proteomes" id="UP000277204">
    <property type="component" value="Unassembled WGS sequence"/>
</dbReference>
<sequence>MFTKSNKFVSNHKLNFYILIVKLPLDDIVEFCRLTVLHFKIRLL</sequence>
<keyword evidence="2" id="KW-1185">Reference proteome</keyword>
<dbReference type="EMBL" id="UZAI01003207">
    <property type="protein sequence ID" value="VDO77989.1"/>
    <property type="molecule type" value="Genomic_DNA"/>
</dbReference>
<protein>
    <submittedName>
        <fullName evidence="1">Uncharacterized protein</fullName>
    </submittedName>
</protein>
<dbReference type="AlphaFoldDB" id="A0A3P7YLQ5"/>
<reference evidence="1 2" key="1">
    <citation type="submission" date="2018-11" db="EMBL/GenBank/DDBJ databases">
        <authorList>
            <consortium name="Pathogen Informatics"/>
        </authorList>
    </citation>
    <scope>NUCLEOTIDE SEQUENCE [LARGE SCALE GENOMIC DNA]</scope>
    <source>
        <strain evidence="1 2">Zambia</strain>
    </source>
</reference>
<gene>
    <name evidence="1" type="ORF">SMRZ_LOCUS7766</name>
</gene>
<accession>A0A3P7YLQ5</accession>
<name>A0A3P7YLQ5_9TREM</name>
<proteinExistence type="predicted"/>